<dbReference type="KEGG" id="pvt:110074090"/>
<evidence type="ECO:0000256" key="10">
    <source>
        <dbReference type="ARBA" id="ARBA00023319"/>
    </source>
</evidence>
<evidence type="ECO:0000256" key="9">
    <source>
        <dbReference type="ARBA" id="ARBA00023180"/>
    </source>
</evidence>
<dbReference type="GO" id="GO:0042130">
    <property type="term" value="P:negative regulation of T cell proliferation"/>
    <property type="evidence" value="ECO:0007669"/>
    <property type="project" value="TreeGrafter"/>
</dbReference>
<evidence type="ECO:0000256" key="5">
    <source>
        <dbReference type="ARBA" id="ARBA00022989"/>
    </source>
</evidence>
<dbReference type="OrthoDB" id="10055806at2759"/>
<dbReference type="SMART" id="SM00406">
    <property type="entry name" value="IGv"/>
    <property type="match status" value="1"/>
</dbReference>
<dbReference type="InterPro" id="IPR003599">
    <property type="entry name" value="Ig_sub"/>
</dbReference>
<dbReference type="GO" id="GO:0031295">
    <property type="term" value="P:T cell costimulation"/>
    <property type="evidence" value="ECO:0007669"/>
    <property type="project" value="TreeGrafter"/>
</dbReference>
<keyword evidence="5 11" id="KW-1133">Transmembrane helix</keyword>
<feature type="domain" description="Ig-like" evidence="13">
    <location>
        <begin position="18"/>
        <end position="119"/>
    </location>
</feature>
<dbReference type="SMR" id="A0A6J0SXU4"/>
<dbReference type="GO" id="GO:0007166">
    <property type="term" value="P:cell surface receptor signaling pathway"/>
    <property type="evidence" value="ECO:0007669"/>
    <property type="project" value="TreeGrafter"/>
</dbReference>
<feature type="domain" description="Ig-like" evidence="13">
    <location>
        <begin position="143"/>
        <end position="217"/>
    </location>
</feature>
<keyword evidence="14" id="KW-1185">Reference proteome</keyword>
<dbReference type="RefSeq" id="XP_020639620.2">
    <property type="nucleotide sequence ID" value="XM_020783961.2"/>
</dbReference>
<evidence type="ECO:0000256" key="1">
    <source>
        <dbReference type="ARBA" id="ARBA00004251"/>
    </source>
</evidence>
<dbReference type="Gene3D" id="2.60.40.10">
    <property type="entry name" value="Immunoglobulins"/>
    <property type="match status" value="2"/>
</dbReference>
<dbReference type="PROSITE" id="PS50835">
    <property type="entry name" value="IG_LIKE"/>
    <property type="match status" value="2"/>
</dbReference>
<dbReference type="Pfam" id="PF07686">
    <property type="entry name" value="V-set"/>
    <property type="match status" value="1"/>
</dbReference>
<dbReference type="GO" id="GO:0071222">
    <property type="term" value="P:cellular response to lipopolysaccharide"/>
    <property type="evidence" value="ECO:0007669"/>
    <property type="project" value="TreeGrafter"/>
</dbReference>
<dbReference type="SMART" id="SM00409">
    <property type="entry name" value="IG"/>
    <property type="match status" value="1"/>
</dbReference>
<dbReference type="InterPro" id="IPR051713">
    <property type="entry name" value="T-cell_Activation_Regulation"/>
</dbReference>
<evidence type="ECO:0000256" key="12">
    <source>
        <dbReference type="SAM" id="SignalP"/>
    </source>
</evidence>
<proteinExistence type="predicted"/>
<keyword evidence="6 11" id="KW-0472">Membrane</keyword>
<dbReference type="InterPro" id="IPR036179">
    <property type="entry name" value="Ig-like_dom_sf"/>
</dbReference>
<evidence type="ECO:0000256" key="3">
    <source>
        <dbReference type="ARBA" id="ARBA00022692"/>
    </source>
</evidence>
<dbReference type="Proteomes" id="UP001652642">
    <property type="component" value="Chromosome 3"/>
</dbReference>
<evidence type="ECO:0000256" key="2">
    <source>
        <dbReference type="ARBA" id="ARBA00022475"/>
    </source>
</evidence>
<name>A0A6J0SXU4_9SAUR</name>
<keyword evidence="9" id="KW-0325">Glycoprotein</keyword>
<dbReference type="GO" id="GO:0042102">
    <property type="term" value="P:positive regulation of T cell proliferation"/>
    <property type="evidence" value="ECO:0007669"/>
    <property type="project" value="TreeGrafter"/>
</dbReference>
<keyword evidence="10" id="KW-0393">Immunoglobulin domain</keyword>
<sequence length="301" mass="33447">MASRSLGVVVLFLWLQRPGSANENEVIGILGSSVELECRYADEKSLDKLRVLWQANSKSCLVNAHFPNKREKAPKYCEEFRSRTLFNNETFSLEIWNVTPGDEGTYECVVQRNKTMEFELDHKASTALKVAANYSKPTITRLGNEMTFTCNSSHGFPEPKLHWTIPMDNSLYNITEQPATSEPDGTFSISSTIKIKSASNIKLECTIENVRLLQSITTIFETNSSGGSVNNSALSASPAHRPAILSTLALLLILPVILYIYWEKRLCPGRTYAAGICVEEAVCTNADVETENSLISGTEHR</sequence>
<dbReference type="GO" id="GO:0006955">
    <property type="term" value="P:immune response"/>
    <property type="evidence" value="ECO:0007669"/>
    <property type="project" value="TreeGrafter"/>
</dbReference>
<evidence type="ECO:0000256" key="7">
    <source>
        <dbReference type="ARBA" id="ARBA00023157"/>
    </source>
</evidence>
<dbReference type="InParanoid" id="A0A6J0SXU4"/>
<keyword evidence="7" id="KW-1015">Disulfide bond</keyword>
<feature type="signal peptide" evidence="12">
    <location>
        <begin position="1"/>
        <end position="21"/>
    </location>
</feature>
<evidence type="ECO:0000313" key="14">
    <source>
        <dbReference type="Proteomes" id="UP001652642"/>
    </source>
</evidence>
<feature type="transmembrane region" description="Helical" evidence="11">
    <location>
        <begin position="243"/>
        <end position="262"/>
    </location>
</feature>
<evidence type="ECO:0000256" key="11">
    <source>
        <dbReference type="SAM" id="Phobius"/>
    </source>
</evidence>
<organism evidence="14 15">
    <name type="scientific">Pogona vitticeps</name>
    <name type="common">central bearded dragon</name>
    <dbReference type="NCBI Taxonomy" id="103695"/>
    <lineage>
        <taxon>Eukaryota</taxon>
        <taxon>Metazoa</taxon>
        <taxon>Chordata</taxon>
        <taxon>Craniata</taxon>
        <taxon>Vertebrata</taxon>
        <taxon>Euteleostomi</taxon>
        <taxon>Lepidosauria</taxon>
        <taxon>Squamata</taxon>
        <taxon>Bifurcata</taxon>
        <taxon>Unidentata</taxon>
        <taxon>Episquamata</taxon>
        <taxon>Toxicofera</taxon>
        <taxon>Iguania</taxon>
        <taxon>Acrodonta</taxon>
        <taxon>Agamidae</taxon>
        <taxon>Amphibolurinae</taxon>
        <taxon>Pogona</taxon>
    </lineage>
</organism>
<dbReference type="GO" id="GO:0009897">
    <property type="term" value="C:external side of plasma membrane"/>
    <property type="evidence" value="ECO:0007669"/>
    <property type="project" value="TreeGrafter"/>
</dbReference>
<comment type="subcellular location">
    <subcellularLocation>
        <location evidence="1">Cell membrane</location>
        <topology evidence="1">Single-pass type I membrane protein</topology>
    </subcellularLocation>
</comment>
<dbReference type="PANTHER" id="PTHR25466:SF2">
    <property type="entry name" value="T-LYMPHOCYTE ACTIVATION ANTIGEN CD86"/>
    <property type="match status" value="1"/>
</dbReference>
<dbReference type="CTD" id="23308"/>
<dbReference type="AlphaFoldDB" id="A0A6J0SXU4"/>
<keyword evidence="3 11" id="KW-0812">Transmembrane</keyword>
<dbReference type="InterPro" id="IPR013106">
    <property type="entry name" value="Ig_V-set"/>
</dbReference>
<dbReference type="PANTHER" id="PTHR25466">
    <property type="entry name" value="T-LYMPHOCYTE ACTIVATION ANTIGEN"/>
    <property type="match status" value="1"/>
</dbReference>
<evidence type="ECO:0000259" key="13">
    <source>
        <dbReference type="PROSITE" id="PS50835"/>
    </source>
</evidence>
<keyword evidence="8" id="KW-0675">Receptor</keyword>
<evidence type="ECO:0000313" key="15">
    <source>
        <dbReference type="RefSeq" id="XP_020639620.2"/>
    </source>
</evidence>
<keyword evidence="4 12" id="KW-0732">Signal</keyword>
<accession>A0A6J0SXU4</accession>
<dbReference type="SUPFAM" id="SSF48726">
    <property type="entry name" value="Immunoglobulin"/>
    <property type="match status" value="2"/>
</dbReference>
<evidence type="ECO:0000256" key="4">
    <source>
        <dbReference type="ARBA" id="ARBA00022729"/>
    </source>
</evidence>
<dbReference type="GeneID" id="110074090"/>
<reference evidence="15" key="1">
    <citation type="submission" date="2025-08" db="UniProtKB">
        <authorList>
            <consortium name="RefSeq"/>
        </authorList>
    </citation>
    <scope>IDENTIFICATION</scope>
</reference>
<dbReference type="Pfam" id="PF22705">
    <property type="entry name" value="C2-set_3"/>
    <property type="match status" value="1"/>
</dbReference>
<feature type="chain" id="PRO_5047199660" evidence="12">
    <location>
        <begin position="22"/>
        <end position="301"/>
    </location>
</feature>
<gene>
    <name evidence="15" type="primary">ICOSLG</name>
</gene>
<dbReference type="InterPro" id="IPR013783">
    <property type="entry name" value="Ig-like_fold"/>
</dbReference>
<keyword evidence="2" id="KW-1003">Cell membrane</keyword>
<evidence type="ECO:0000256" key="6">
    <source>
        <dbReference type="ARBA" id="ARBA00023136"/>
    </source>
</evidence>
<dbReference type="InterPro" id="IPR007110">
    <property type="entry name" value="Ig-like_dom"/>
</dbReference>
<protein>
    <submittedName>
        <fullName evidence="15">ICOS ligand isoform X2</fullName>
    </submittedName>
</protein>
<evidence type="ECO:0000256" key="8">
    <source>
        <dbReference type="ARBA" id="ARBA00023170"/>
    </source>
</evidence>
<dbReference type="InterPro" id="IPR053896">
    <property type="entry name" value="BTN3A2-like_Ig-C"/>
</dbReference>